<dbReference type="CDD" id="cd01949">
    <property type="entry name" value="GGDEF"/>
    <property type="match status" value="1"/>
</dbReference>
<evidence type="ECO:0000313" key="2">
    <source>
        <dbReference type="EMBL" id="QQQ40977.1"/>
    </source>
</evidence>
<accession>A0ABD7BZI4</accession>
<sequence>MRAGWLDDFRFSLVSEIGGQAMVKVVRLLHKTDNSWFNAATQVGVDKHLDASLSASGWLRKEKSQVFSLGFPAAEVVVEVEFLGTTRSNTRDKLKKTISQIAQNARHRYDALHDSLTGCRNRASFDESVRDAIRHAHSSAQRDGDQLTGGGKSAVAFVSVDIDFFKKINDGRGHDYGDTVLRAFSWELEEACTRAESQWPGSSVSVFRLGGEEFGILISGGLGEQELVPLVDGVRASIAQSTLPSERHLRAFRLADQRVPPANERRVTASFGISRISFTGESLDDKAAINFLKIQADKALYSAKNSGRNCTRYFPDILKKYGRVIEYDRRVGVVVIDIGIEAGVEKGREFFVVPESYSGERPYVVDDGRSRRTLGVFPRIRVAKIAAFDVQSEISFCFVAEVNSGVDISAGDFLESIPLGLFGGLSSLHASREIGNDGHASDVIAGWVAGHDADQVRVAAIRFEGIRKVEREFGALRANEILAGSVAAAKKVFPAPAKIAQGEVGQLGIAFVCRNEDLDGHMIAFVEKLHEICSDSVRFNVGLFNGSLVSGDSSGFALEVGYGFDYATIAAAMPPSGAGWSAFDASFPRKVMSDYMRSERFDQMIADHSRFRSIGLVGGYLDNFAGIAYHSIRQFEPAIGMFRSAVERDSGRAIFYTNLAISLYATGKSLEAYDTIVVALDKNGGALPADNVKALFAVSALESFDARGIPDLEFIDDLFNAADVLEVKSFVDASVYSAMRERASMMLSEQSSA</sequence>
<evidence type="ECO:0000313" key="3">
    <source>
        <dbReference type="Proteomes" id="UP000596095"/>
    </source>
</evidence>
<proteinExistence type="predicted"/>
<dbReference type="AlphaFoldDB" id="A0ABD7BZI4"/>
<dbReference type="SMART" id="SM00267">
    <property type="entry name" value="GGDEF"/>
    <property type="match status" value="1"/>
</dbReference>
<dbReference type="InterPro" id="IPR011990">
    <property type="entry name" value="TPR-like_helical_dom_sf"/>
</dbReference>
<name>A0ABD7BZI4_STEMA</name>
<dbReference type="SUPFAM" id="SSF55073">
    <property type="entry name" value="Nucleotide cyclase"/>
    <property type="match status" value="1"/>
</dbReference>
<dbReference type="InterPro" id="IPR052163">
    <property type="entry name" value="DGC-Regulatory_Protein"/>
</dbReference>
<dbReference type="PANTHER" id="PTHR46663">
    <property type="entry name" value="DIGUANYLATE CYCLASE DGCT-RELATED"/>
    <property type="match status" value="1"/>
</dbReference>
<dbReference type="NCBIfam" id="TIGR00254">
    <property type="entry name" value="GGDEF"/>
    <property type="match status" value="1"/>
</dbReference>
<organism evidence="2 3">
    <name type="scientific">Stenotrophomonas maltophilia</name>
    <name type="common">Pseudomonas maltophilia</name>
    <name type="synonym">Xanthomonas maltophilia</name>
    <dbReference type="NCBI Taxonomy" id="40324"/>
    <lineage>
        <taxon>Bacteria</taxon>
        <taxon>Pseudomonadati</taxon>
        <taxon>Pseudomonadota</taxon>
        <taxon>Gammaproteobacteria</taxon>
        <taxon>Lysobacterales</taxon>
        <taxon>Lysobacteraceae</taxon>
        <taxon>Stenotrophomonas</taxon>
        <taxon>Stenotrophomonas maltophilia group</taxon>
    </lineage>
</organism>
<protein>
    <submittedName>
        <fullName evidence="2">GGDEF domain-containing protein</fullName>
    </submittedName>
</protein>
<dbReference type="Pfam" id="PF00990">
    <property type="entry name" value="GGDEF"/>
    <property type="match status" value="1"/>
</dbReference>
<dbReference type="InterPro" id="IPR029787">
    <property type="entry name" value="Nucleotide_cyclase"/>
</dbReference>
<dbReference type="EMBL" id="CP067993">
    <property type="protein sequence ID" value="QQQ40977.1"/>
    <property type="molecule type" value="Genomic_DNA"/>
</dbReference>
<evidence type="ECO:0000259" key="1">
    <source>
        <dbReference type="PROSITE" id="PS50887"/>
    </source>
</evidence>
<dbReference type="RefSeq" id="WP_201116733.1">
    <property type="nucleotide sequence ID" value="NZ_CP067993.1"/>
</dbReference>
<dbReference type="Gene3D" id="1.25.40.10">
    <property type="entry name" value="Tetratricopeptide repeat domain"/>
    <property type="match status" value="1"/>
</dbReference>
<gene>
    <name evidence="2" type="ORF">JJL50_13535</name>
</gene>
<dbReference type="InterPro" id="IPR043128">
    <property type="entry name" value="Rev_trsase/Diguanyl_cyclase"/>
</dbReference>
<reference evidence="2 3" key="1">
    <citation type="submission" date="2021-01" db="EMBL/GenBank/DDBJ databases">
        <title>Genome Characterization of a novel Stenotrophomonas isolate with high keratinase activity.</title>
        <authorList>
            <person name="Cao Z.-J."/>
        </authorList>
    </citation>
    <scope>NUCLEOTIDE SEQUENCE [LARGE SCALE GENOMIC DNA]</scope>
    <source>
        <strain evidence="2 3">DHHJ</strain>
    </source>
</reference>
<dbReference type="Proteomes" id="UP000596095">
    <property type="component" value="Chromosome"/>
</dbReference>
<dbReference type="SUPFAM" id="SSF48452">
    <property type="entry name" value="TPR-like"/>
    <property type="match status" value="1"/>
</dbReference>
<feature type="domain" description="GGDEF" evidence="1">
    <location>
        <begin position="153"/>
        <end position="316"/>
    </location>
</feature>
<dbReference type="PROSITE" id="PS50887">
    <property type="entry name" value="GGDEF"/>
    <property type="match status" value="1"/>
</dbReference>
<dbReference type="Gene3D" id="3.30.70.270">
    <property type="match status" value="1"/>
</dbReference>
<dbReference type="PANTHER" id="PTHR46663:SF4">
    <property type="entry name" value="DIGUANYLATE CYCLASE DGCT-RELATED"/>
    <property type="match status" value="1"/>
</dbReference>
<dbReference type="InterPro" id="IPR000160">
    <property type="entry name" value="GGDEF_dom"/>
</dbReference>